<protein>
    <submittedName>
        <fullName evidence="1">Uncharacterized protein</fullName>
    </submittedName>
</protein>
<evidence type="ECO:0000313" key="1">
    <source>
        <dbReference type="EMBL" id="SVA63253.1"/>
    </source>
</evidence>
<organism evidence="1">
    <name type="scientific">marine metagenome</name>
    <dbReference type="NCBI Taxonomy" id="408172"/>
    <lineage>
        <taxon>unclassified sequences</taxon>
        <taxon>metagenomes</taxon>
        <taxon>ecological metagenomes</taxon>
    </lineage>
</organism>
<name>A0A381XG62_9ZZZZ</name>
<gene>
    <name evidence="1" type="ORF">METZ01_LOCUS116107</name>
</gene>
<sequence>SSPFSVPFSSQSLPFSVSSLFFWVVKLSLHSVLKVRNPESSLFVI</sequence>
<accession>A0A381XG62</accession>
<feature type="non-terminal residue" evidence="1">
    <location>
        <position position="1"/>
    </location>
</feature>
<dbReference type="AlphaFoldDB" id="A0A381XG62"/>
<proteinExistence type="predicted"/>
<dbReference type="EMBL" id="UINC01014921">
    <property type="protein sequence ID" value="SVA63253.1"/>
    <property type="molecule type" value="Genomic_DNA"/>
</dbReference>
<reference evidence="1" key="1">
    <citation type="submission" date="2018-05" db="EMBL/GenBank/DDBJ databases">
        <authorList>
            <person name="Lanie J.A."/>
            <person name="Ng W.-L."/>
            <person name="Kazmierczak K.M."/>
            <person name="Andrzejewski T.M."/>
            <person name="Davidsen T.M."/>
            <person name="Wayne K.J."/>
            <person name="Tettelin H."/>
            <person name="Glass J.I."/>
            <person name="Rusch D."/>
            <person name="Podicherti R."/>
            <person name="Tsui H.-C.T."/>
            <person name="Winkler M.E."/>
        </authorList>
    </citation>
    <scope>NUCLEOTIDE SEQUENCE</scope>
</reference>